<feature type="compositionally biased region" description="Polar residues" evidence="1">
    <location>
        <begin position="70"/>
        <end position="83"/>
    </location>
</feature>
<reference evidence="3" key="1">
    <citation type="submission" date="2010-08" db="EMBL/GenBank/DDBJ databases">
        <authorList>
            <consortium name="Caenorhabditis japonica Sequencing Consortium"/>
            <person name="Wilson R.K."/>
        </authorList>
    </citation>
    <scope>NUCLEOTIDE SEQUENCE [LARGE SCALE GENOMIC DNA]</scope>
    <source>
        <strain evidence="3">DF5081</strain>
    </source>
</reference>
<feature type="compositionally biased region" description="Polar residues" evidence="1">
    <location>
        <begin position="104"/>
        <end position="114"/>
    </location>
</feature>
<feature type="compositionally biased region" description="Low complexity" evidence="1">
    <location>
        <begin position="55"/>
        <end position="69"/>
    </location>
</feature>
<feature type="compositionally biased region" description="Basic and acidic residues" evidence="1">
    <location>
        <begin position="115"/>
        <end position="126"/>
    </location>
</feature>
<organism evidence="2 3">
    <name type="scientific">Caenorhabditis japonica</name>
    <dbReference type="NCBI Taxonomy" id="281687"/>
    <lineage>
        <taxon>Eukaryota</taxon>
        <taxon>Metazoa</taxon>
        <taxon>Ecdysozoa</taxon>
        <taxon>Nematoda</taxon>
        <taxon>Chromadorea</taxon>
        <taxon>Rhabditida</taxon>
        <taxon>Rhabditina</taxon>
        <taxon>Rhabditomorpha</taxon>
        <taxon>Rhabditoidea</taxon>
        <taxon>Rhabditidae</taxon>
        <taxon>Peloderinae</taxon>
        <taxon>Caenorhabditis</taxon>
    </lineage>
</organism>
<feature type="compositionally biased region" description="Polar residues" evidence="1">
    <location>
        <begin position="1"/>
        <end position="12"/>
    </location>
</feature>
<dbReference type="AlphaFoldDB" id="A0A8R1HIG7"/>
<dbReference type="EnsemblMetazoa" id="CJA01556b.1">
    <property type="protein sequence ID" value="CJA01556b.1"/>
    <property type="gene ID" value="WBGene00120760"/>
</dbReference>
<evidence type="ECO:0000313" key="2">
    <source>
        <dbReference type="EnsemblMetazoa" id="CJA01556b.1"/>
    </source>
</evidence>
<name>A0A8R1HIG7_CAEJA</name>
<feature type="compositionally biased region" description="Low complexity" evidence="1">
    <location>
        <begin position="84"/>
        <end position="98"/>
    </location>
</feature>
<proteinExistence type="predicted"/>
<keyword evidence="3" id="KW-1185">Reference proteome</keyword>
<accession>A0A8R1HIG7</accession>
<feature type="region of interest" description="Disordered" evidence="1">
    <location>
        <begin position="1"/>
        <end position="179"/>
    </location>
</feature>
<evidence type="ECO:0000313" key="3">
    <source>
        <dbReference type="Proteomes" id="UP000005237"/>
    </source>
</evidence>
<feature type="compositionally biased region" description="Basic and acidic residues" evidence="1">
    <location>
        <begin position="133"/>
        <end position="151"/>
    </location>
</feature>
<reference evidence="2" key="2">
    <citation type="submission" date="2022-06" db="UniProtKB">
        <authorList>
            <consortium name="EnsemblMetazoa"/>
        </authorList>
    </citation>
    <scope>IDENTIFICATION</scope>
    <source>
        <strain evidence="2">DF5081</strain>
    </source>
</reference>
<evidence type="ECO:0000256" key="1">
    <source>
        <dbReference type="SAM" id="MobiDB-lite"/>
    </source>
</evidence>
<dbReference type="Proteomes" id="UP000005237">
    <property type="component" value="Unassembled WGS sequence"/>
</dbReference>
<sequence length="217" mass="23864">MFANSRMNSTYRTRVMLETSSDESDSHESSENSNDGDDELRAPRQVSEETPADESMCSVRSTSSSRESSNVPDTPTSQSNHTGSFATSTPKSKSTSLSRVEASSYGSSIQSSTNDRSRSFIDEEKPMTPITKKLSEASDSKSKQKLRERLLRKTLKQPAPLTGNSNSSGGWGSSPKSPDAADLFTATFSPIVKTEAKKHEFQVEPVVTHRFFWTPIH</sequence>
<protein>
    <submittedName>
        <fullName evidence="2">Uncharacterized protein</fullName>
    </submittedName>
</protein>